<dbReference type="InterPro" id="IPR013783">
    <property type="entry name" value="Ig-like_fold"/>
</dbReference>
<sequence>MANIFPALLLLPLFFLGASATGRASADLKSNGDFSLDFGLGDIFSGGFGIQFGNADGVGGKGAKGLKPKPDFETKFCGQWEIHNPNAGVAAMQLQLMPNNKAVWFDTTNLGPSALKFDNGYCRKLPNNTQDCFAHAIEYDTVTGKVRPLKVTTDPWCSSGGLAANGDLINTGGALEALKAIRIFTPCDKCDFKENVVAFAEDRWYSSQHTLEDGTFAVVGGRGVFSYEVFPPNQLKFKSKNFKLPFLQETKDPSENNLYPFLYLLPDGNLFLFANSKAIIFNPHTGKIVRNLPELAGGSRNYPASGMSVLLPLDLSAEKVNVEVMVCGGNTHDAFKYSEQQPRKFIPALKDCNRLNLNQANAKWEKETMPSGRTMGDSVLLPNGDVLMLSGAKAGTSAWEQADDANFTPLLYRPNNEKGKRFQELTATNIARMYHSSCALLADGKILVAGSNPHQFYTFNVKYPTELRVEKFSPPYLDPKLDQHRPTISENGSDKELSYGKQFFVKFNLKDKVDASDIKVTMYPPPFTTHGFSQGQRLLVLKLTDVKNQQITAVAPPSGKLAPPGYYMLFVVHRGVPSKAMWVHIN</sequence>
<feature type="domain" description="Galactose oxidase-like Early set" evidence="4">
    <location>
        <begin position="485"/>
        <end position="585"/>
    </location>
</feature>
<gene>
    <name evidence="5" type="ORF">OLC1_LOCUS10234</name>
</gene>
<keyword evidence="6" id="KW-1185">Reference proteome</keyword>
<evidence type="ECO:0000313" key="5">
    <source>
        <dbReference type="EMBL" id="CAI9100399.1"/>
    </source>
</evidence>
<dbReference type="Proteomes" id="UP001161247">
    <property type="component" value="Chromosome 3"/>
</dbReference>
<feature type="domain" description="Glyoxal oxidase N-terminal" evidence="3">
    <location>
        <begin position="92"/>
        <end position="476"/>
    </location>
</feature>
<dbReference type="Pfam" id="PF07250">
    <property type="entry name" value="Glyoxal_oxid_N"/>
    <property type="match status" value="1"/>
</dbReference>
<dbReference type="SUPFAM" id="SSF81296">
    <property type="entry name" value="E set domains"/>
    <property type="match status" value="1"/>
</dbReference>
<evidence type="ECO:0000313" key="6">
    <source>
        <dbReference type="Proteomes" id="UP001161247"/>
    </source>
</evidence>
<dbReference type="InterPro" id="IPR009880">
    <property type="entry name" value="Glyoxal_oxidase_N"/>
</dbReference>
<dbReference type="CDD" id="cd02851">
    <property type="entry name" value="E_set_GO_C"/>
    <property type="match status" value="1"/>
</dbReference>
<dbReference type="Pfam" id="PF09118">
    <property type="entry name" value="GO-like_E_set"/>
    <property type="match status" value="1"/>
</dbReference>
<evidence type="ECO:0000256" key="1">
    <source>
        <dbReference type="ARBA" id="ARBA00022729"/>
    </source>
</evidence>
<dbReference type="InterPro" id="IPR037293">
    <property type="entry name" value="Gal_Oxidase_central_sf"/>
</dbReference>
<feature type="chain" id="PRO_5043852596" evidence="2">
    <location>
        <begin position="21"/>
        <end position="586"/>
    </location>
</feature>
<evidence type="ECO:0000256" key="2">
    <source>
        <dbReference type="SAM" id="SignalP"/>
    </source>
</evidence>
<dbReference type="PANTHER" id="PTHR32208">
    <property type="entry name" value="SECRETED PROTEIN-RELATED"/>
    <property type="match status" value="1"/>
</dbReference>
<dbReference type="InterPro" id="IPR015202">
    <property type="entry name" value="GO-like_E_set"/>
</dbReference>
<reference evidence="5" key="1">
    <citation type="submission" date="2023-03" db="EMBL/GenBank/DDBJ databases">
        <authorList>
            <person name="Julca I."/>
        </authorList>
    </citation>
    <scope>NUCLEOTIDE SEQUENCE</scope>
</reference>
<dbReference type="PANTHER" id="PTHR32208:SF93">
    <property type="entry name" value="ALDEHYDE OXIDASE GLOX1"/>
    <property type="match status" value="1"/>
</dbReference>
<protein>
    <submittedName>
        <fullName evidence="5">OLC1v1037392C1</fullName>
    </submittedName>
</protein>
<evidence type="ECO:0000259" key="4">
    <source>
        <dbReference type="Pfam" id="PF09118"/>
    </source>
</evidence>
<proteinExistence type="predicted"/>
<name>A0AAV1CXG4_OLDCO</name>
<evidence type="ECO:0000259" key="3">
    <source>
        <dbReference type="Pfam" id="PF07250"/>
    </source>
</evidence>
<dbReference type="InterPro" id="IPR011043">
    <property type="entry name" value="Gal_Oxase/kelch_b-propeller"/>
</dbReference>
<organism evidence="5 6">
    <name type="scientific">Oldenlandia corymbosa var. corymbosa</name>
    <dbReference type="NCBI Taxonomy" id="529605"/>
    <lineage>
        <taxon>Eukaryota</taxon>
        <taxon>Viridiplantae</taxon>
        <taxon>Streptophyta</taxon>
        <taxon>Embryophyta</taxon>
        <taxon>Tracheophyta</taxon>
        <taxon>Spermatophyta</taxon>
        <taxon>Magnoliopsida</taxon>
        <taxon>eudicotyledons</taxon>
        <taxon>Gunneridae</taxon>
        <taxon>Pentapetalae</taxon>
        <taxon>asterids</taxon>
        <taxon>lamiids</taxon>
        <taxon>Gentianales</taxon>
        <taxon>Rubiaceae</taxon>
        <taxon>Rubioideae</taxon>
        <taxon>Spermacoceae</taxon>
        <taxon>Hedyotis-Oldenlandia complex</taxon>
        <taxon>Oldenlandia</taxon>
    </lineage>
</organism>
<accession>A0AAV1CXG4</accession>
<dbReference type="EMBL" id="OX459120">
    <property type="protein sequence ID" value="CAI9100399.1"/>
    <property type="molecule type" value="Genomic_DNA"/>
</dbReference>
<dbReference type="Gene3D" id="2.130.10.80">
    <property type="entry name" value="Galactose oxidase/kelch, beta-propeller"/>
    <property type="match status" value="1"/>
</dbReference>
<dbReference type="AlphaFoldDB" id="A0AAV1CXG4"/>
<dbReference type="SUPFAM" id="SSF50965">
    <property type="entry name" value="Galactose oxidase, central domain"/>
    <property type="match status" value="1"/>
</dbReference>
<feature type="signal peptide" evidence="2">
    <location>
        <begin position="1"/>
        <end position="20"/>
    </location>
</feature>
<dbReference type="Gene3D" id="2.60.40.10">
    <property type="entry name" value="Immunoglobulins"/>
    <property type="match status" value="1"/>
</dbReference>
<keyword evidence="1 2" id="KW-0732">Signal</keyword>
<dbReference type="InterPro" id="IPR014756">
    <property type="entry name" value="Ig_E-set"/>
</dbReference>